<evidence type="ECO:0000313" key="4">
    <source>
        <dbReference type="Proteomes" id="UP000800092"/>
    </source>
</evidence>
<organism evidence="3 4">
    <name type="scientific">Viridothelium virens</name>
    <name type="common">Speckled blister lichen</name>
    <name type="synonym">Trypethelium virens</name>
    <dbReference type="NCBI Taxonomy" id="1048519"/>
    <lineage>
        <taxon>Eukaryota</taxon>
        <taxon>Fungi</taxon>
        <taxon>Dikarya</taxon>
        <taxon>Ascomycota</taxon>
        <taxon>Pezizomycotina</taxon>
        <taxon>Dothideomycetes</taxon>
        <taxon>Dothideomycetes incertae sedis</taxon>
        <taxon>Trypetheliales</taxon>
        <taxon>Trypetheliaceae</taxon>
        <taxon>Viridothelium</taxon>
    </lineage>
</organism>
<accession>A0A6A6GRX7</accession>
<dbReference type="Proteomes" id="UP000800092">
    <property type="component" value="Unassembled WGS sequence"/>
</dbReference>
<sequence>MNAEIFKKWMRWFDREIFLKHYTKGLLLLDNFSAYISAVDKLKASEEGLPHIKVCWLPANATSYYQPLDQSVINTTKAYWKKKWMHYIMDEADNGRQPHNTINVLIAAKWWLYAWRDDVDNEMIAHCFIKSEVFGRKFSPENLPKSQYKRLLQQQRQDETSPQQQEVELSLSQTT</sequence>
<feature type="compositionally biased region" description="Polar residues" evidence="1">
    <location>
        <begin position="152"/>
        <end position="175"/>
    </location>
</feature>
<evidence type="ECO:0000256" key="1">
    <source>
        <dbReference type="SAM" id="MobiDB-lite"/>
    </source>
</evidence>
<feature type="domain" description="DDE-1" evidence="2">
    <location>
        <begin position="1"/>
        <end position="128"/>
    </location>
</feature>
<dbReference type="InterPro" id="IPR004875">
    <property type="entry name" value="DDE_SF_endonuclease_dom"/>
</dbReference>
<dbReference type="AlphaFoldDB" id="A0A6A6GRX7"/>
<gene>
    <name evidence="3" type="ORF">EV356DRAFT_538447</name>
</gene>
<dbReference type="Pfam" id="PF03184">
    <property type="entry name" value="DDE_1"/>
    <property type="match status" value="1"/>
</dbReference>
<feature type="region of interest" description="Disordered" evidence="1">
    <location>
        <begin position="150"/>
        <end position="175"/>
    </location>
</feature>
<protein>
    <submittedName>
        <fullName evidence="3">DDE-domain-containing protein</fullName>
    </submittedName>
</protein>
<dbReference type="EMBL" id="ML992288">
    <property type="protein sequence ID" value="KAF2228349.1"/>
    <property type="molecule type" value="Genomic_DNA"/>
</dbReference>
<keyword evidence="4" id="KW-1185">Reference proteome</keyword>
<name>A0A6A6GRX7_VIRVR</name>
<reference evidence="3" key="1">
    <citation type="journal article" date="2020" name="Stud. Mycol.">
        <title>101 Dothideomycetes genomes: a test case for predicting lifestyles and emergence of pathogens.</title>
        <authorList>
            <person name="Haridas S."/>
            <person name="Albert R."/>
            <person name="Binder M."/>
            <person name="Bloem J."/>
            <person name="Labutti K."/>
            <person name="Salamov A."/>
            <person name="Andreopoulos B."/>
            <person name="Baker S."/>
            <person name="Barry K."/>
            <person name="Bills G."/>
            <person name="Bluhm B."/>
            <person name="Cannon C."/>
            <person name="Castanera R."/>
            <person name="Culley D."/>
            <person name="Daum C."/>
            <person name="Ezra D."/>
            <person name="Gonzalez J."/>
            <person name="Henrissat B."/>
            <person name="Kuo A."/>
            <person name="Liang C."/>
            <person name="Lipzen A."/>
            <person name="Lutzoni F."/>
            <person name="Magnuson J."/>
            <person name="Mondo S."/>
            <person name="Nolan M."/>
            <person name="Ohm R."/>
            <person name="Pangilinan J."/>
            <person name="Park H.-J."/>
            <person name="Ramirez L."/>
            <person name="Alfaro M."/>
            <person name="Sun H."/>
            <person name="Tritt A."/>
            <person name="Yoshinaga Y."/>
            <person name="Zwiers L.-H."/>
            <person name="Turgeon B."/>
            <person name="Goodwin S."/>
            <person name="Spatafora J."/>
            <person name="Crous P."/>
            <person name="Grigoriev I."/>
        </authorList>
    </citation>
    <scope>NUCLEOTIDE SEQUENCE</scope>
    <source>
        <strain evidence="3">Tuck. ex Michener</strain>
    </source>
</reference>
<evidence type="ECO:0000313" key="3">
    <source>
        <dbReference type="EMBL" id="KAF2228349.1"/>
    </source>
</evidence>
<dbReference type="GO" id="GO:0003676">
    <property type="term" value="F:nucleic acid binding"/>
    <property type="evidence" value="ECO:0007669"/>
    <property type="project" value="InterPro"/>
</dbReference>
<dbReference type="OrthoDB" id="3931433at2759"/>
<evidence type="ECO:0000259" key="2">
    <source>
        <dbReference type="Pfam" id="PF03184"/>
    </source>
</evidence>
<proteinExistence type="predicted"/>